<comment type="catalytic activity">
    <reaction evidence="10">
        <text>di-trans,octa-cis-undecaprenyl diphospho-N-acetyl-alpha-D-muramoyl-L-alanyl-D-glutamyl-meso-2,6-diaminopimeloyl-D-alanyl-D-alanine + UDP-N-acetyl-alpha-D-glucosamine = di-trans,octa-cis-undecaprenyl diphospho-[N-acetyl-alpha-D-glucosaminyl-(1-&gt;4)]-N-acetyl-alpha-D-muramoyl-L-alanyl-D-glutamyl-meso-2,6-diaminopimeloyl-D-alanyl-D-alanine + UDP + H(+)</text>
        <dbReference type="Rhea" id="RHEA:31227"/>
        <dbReference type="ChEBI" id="CHEBI:15378"/>
        <dbReference type="ChEBI" id="CHEBI:57705"/>
        <dbReference type="ChEBI" id="CHEBI:58223"/>
        <dbReference type="ChEBI" id="CHEBI:61387"/>
        <dbReference type="ChEBI" id="CHEBI:61388"/>
        <dbReference type="EC" id="2.4.1.227"/>
    </reaction>
</comment>
<comment type="caution">
    <text evidence="14">The sequence shown here is derived from an EMBL/GenBank/DDBJ whole genome shotgun (WGS) entry which is preliminary data.</text>
</comment>
<reference evidence="14 15" key="1">
    <citation type="submission" date="2019-03" db="EMBL/GenBank/DDBJ databases">
        <title>Metabolic potential of uncultured bacteria and archaea associated with petroleum seepage in deep-sea sediments.</title>
        <authorList>
            <person name="Dong X."/>
            <person name="Hubert C."/>
        </authorList>
    </citation>
    <scope>NUCLEOTIDE SEQUENCE [LARGE SCALE GENOMIC DNA]</scope>
    <source>
        <strain evidence="14">E44_bin18</strain>
    </source>
</reference>
<feature type="domain" description="Glycosyl transferase family 28 C-terminal" evidence="13">
    <location>
        <begin position="192"/>
        <end position="353"/>
    </location>
</feature>
<feature type="binding site" evidence="10">
    <location>
        <position position="199"/>
    </location>
    <ligand>
        <name>UDP-N-acetyl-alpha-D-glucosamine</name>
        <dbReference type="ChEBI" id="CHEBI:57705"/>
    </ligand>
</feature>
<keyword evidence="11" id="KW-0812">Transmembrane</keyword>
<dbReference type="EMBL" id="SOJN01000063">
    <property type="protein sequence ID" value="TET46209.1"/>
    <property type="molecule type" value="Genomic_DNA"/>
</dbReference>
<feature type="binding site" evidence="10">
    <location>
        <position position="169"/>
    </location>
    <ligand>
        <name>UDP-N-acetyl-alpha-D-glucosamine</name>
        <dbReference type="ChEBI" id="CHEBI:57705"/>
    </ligand>
</feature>
<name>A0A523UV63_UNCT6</name>
<dbReference type="GO" id="GO:0071555">
    <property type="term" value="P:cell wall organization"/>
    <property type="evidence" value="ECO:0007669"/>
    <property type="project" value="UniProtKB-KW"/>
</dbReference>
<comment type="function">
    <text evidence="10">Cell wall formation. Catalyzes the transfer of a GlcNAc subunit on undecaprenyl-pyrophosphoryl-MurNAc-pentapeptide (lipid intermediate I) to form undecaprenyl-pyrophosphoryl-MurNAc-(pentapeptide)GlcNAc (lipid intermediate II).</text>
</comment>
<dbReference type="HAMAP" id="MF_00033">
    <property type="entry name" value="MurG"/>
    <property type="match status" value="1"/>
</dbReference>
<feature type="binding site" evidence="10">
    <location>
        <position position="127"/>
    </location>
    <ligand>
        <name>UDP-N-acetyl-alpha-D-glucosamine</name>
        <dbReference type="ChEBI" id="CHEBI:57705"/>
    </ligand>
</feature>
<organism evidence="14 15">
    <name type="scientific">candidate division TA06 bacterium</name>
    <dbReference type="NCBI Taxonomy" id="2250710"/>
    <lineage>
        <taxon>Bacteria</taxon>
        <taxon>Bacteria division TA06</taxon>
    </lineage>
</organism>
<keyword evidence="3 10" id="KW-0328">Glycosyltransferase</keyword>
<keyword evidence="7 10" id="KW-0472">Membrane</keyword>
<evidence type="ECO:0000313" key="15">
    <source>
        <dbReference type="Proteomes" id="UP000315525"/>
    </source>
</evidence>
<dbReference type="AlphaFoldDB" id="A0A523UV63"/>
<dbReference type="CDD" id="cd03785">
    <property type="entry name" value="GT28_MurG"/>
    <property type="match status" value="1"/>
</dbReference>
<dbReference type="GO" id="GO:0008360">
    <property type="term" value="P:regulation of cell shape"/>
    <property type="evidence" value="ECO:0007669"/>
    <property type="project" value="UniProtKB-KW"/>
</dbReference>
<dbReference type="InterPro" id="IPR004276">
    <property type="entry name" value="GlycoTrans_28_N"/>
</dbReference>
<dbReference type="InterPro" id="IPR006009">
    <property type="entry name" value="GlcNAc_MurG"/>
</dbReference>
<evidence type="ECO:0000256" key="4">
    <source>
        <dbReference type="ARBA" id="ARBA00022679"/>
    </source>
</evidence>
<comment type="subcellular location">
    <subcellularLocation>
        <location evidence="10">Cell membrane</location>
        <topology evidence="10">Peripheral membrane protein</topology>
        <orientation evidence="10">Cytoplasmic side</orientation>
    </subcellularLocation>
</comment>
<keyword evidence="6 10" id="KW-0573">Peptidoglycan synthesis</keyword>
<dbReference type="Pfam" id="PF04101">
    <property type="entry name" value="Glyco_tran_28_C"/>
    <property type="match status" value="1"/>
</dbReference>
<evidence type="ECO:0000256" key="3">
    <source>
        <dbReference type="ARBA" id="ARBA00022676"/>
    </source>
</evidence>
<dbReference type="PANTHER" id="PTHR21015">
    <property type="entry name" value="UDP-N-ACETYLGLUCOSAMINE--N-ACETYLMURAMYL-(PENTAPEPTIDE) PYROPHOSPHORYL-UNDECAPRENOL N-ACETYLGLUCOSAMINE TRANSFERASE 1"/>
    <property type="match status" value="1"/>
</dbReference>
<keyword evidence="1 10" id="KW-1003">Cell membrane</keyword>
<evidence type="ECO:0000259" key="13">
    <source>
        <dbReference type="Pfam" id="PF04101"/>
    </source>
</evidence>
<dbReference type="Proteomes" id="UP000315525">
    <property type="component" value="Unassembled WGS sequence"/>
</dbReference>
<gene>
    <name evidence="10 14" type="primary">murG</name>
    <name evidence="14" type="ORF">E3J62_05035</name>
</gene>
<comment type="pathway">
    <text evidence="10">Cell wall biogenesis; peptidoglycan biosynthesis.</text>
</comment>
<evidence type="ECO:0000256" key="10">
    <source>
        <dbReference type="HAMAP-Rule" id="MF_00033"/>
    </source>
</evidence>
<keyword evidence="5 10" id="KW-0133">Cell shape</keyword>
<dbReference type="SUPFAM" id="SSF53756">
    <property type="entry name" value="UDP-Glycosyltransferase/glycogen phosphorylase"/>
    <property type="match status" value="1"/>
</dbReference>
<feature type="binding site" evidence="10">
    <location>
        <position position="298"/>
    </location>
    <ligand>
        <name>UDP-N-acetyl-alpha-D-glucosamine</name>
        <dbReference type="ChEBI" id="CHEBI:57705"/>
    </ligand>
</feature>
<dbReference type="InterPro" id="IPR007235">
    <property type="entry name" value="Glyco_trans_28_C"/>
</dbReference>
<dbReference type="Pfam" id="PF03033">
    <property type="entry name" value="Glyco_transf_28"/>
    <property type="match status" value="1"/>
</dbReference>
<sequence>MSKVKVLVAVGMTGGHIFPGIAVAEELKAFDSGCQVVFAGSGRGRAKSLVARAGYNFIAVGARGWVGVGTRGKMLFLFLMAMSLVAAFLALLRERPQVVVGTGSYATVPFAVSALLMGIPTVLLEQNVVPGKATRLLSHFAREVHVAYGESTRHLSKRARGIVSGNPVRRSLFAPDRKSSIKEFDLDANLKTVFVFGGSRGARSINRAFADAAHVLSEHDELQFIVQTGEDDLQWVREACTKAKLKAYTAPFIHGMELAYACADIVVCRAGATTVAELTALGLPSILIPYPYSAGGHQEKNAMMLQKAGASVLVYDRRLTGEILASLILETLKSEARLASMAKAAKALGRRDAGRHIAQSILNAGRRECSGR</sequence>
<dbReference type="Gene3D" id="3.40.50.2000">
    <property type="entry name" value="Glycogen Phosphorylase B"/>
    <property type="match status" value="2"/>
</dbReference>
<protein>
    <recommendedName>
        <fullName evidence="10">UDP-N-acetylglucosamine--N-acetylmuramyl-(pentapeptide) pyrophosphoryl-undecaprenol N-acetylglucosamine transferase</fullName>
        <ecNumber evidence="10">2.4.1.227</ecNumber>
    </recommendedName>
    <alternativeName>
        <fullName evidence="10">Undecaprenyl-PP-MurNAc-pentapeptide-UDPGlcNAc GlcNAc transferase</fullName>
    </alternativeName>
</protein>
<dbReference type="GO" id="GO:0051301">
    <property type="term" value="P:cell division"/>
    <property type="evidence" value="ECO:0007669"/>
    <property type="project" value="UniProtKB-KW"/>
</dbReference>
<evidence type="ECO:0000256" key="5">
    <source>
        <dbReference type="ARBA" id="ARBA00022960"/>
    </source>
</evidence>
<evidence type="ECO:0000256" key="6">
    <source>
        <dbReference type="ARBA" id="ARBA00022984"/>
    </source>
</evidence>
<dbReference type="GO" id="GO:0051991">
    <property type="term" value="F:UDP-N-acetyl-D-glucosamine:N-acetylmuramoyl-L-alanyl-D-glutamyl-meso-2,6-diaminopimelyl-D-alanyl-D-alanine-diphosphoundecaprenol 4-beta-N-acetylglucosaminlytransferase activity"/>
    <property type="evidence" value="ECO:0007669"/>
    <property type="project" value="RHEA"/>
</dbReference>
<evidence type="ECO:0000256" key="7">
    <source>
        <dbReference type="ARBA" id="ARBA00023136"/>
    </source>
</evidence>
<evidence type="ECO:0000259" key="12">
    <source>
        <dbReference type="Pfam" id="PF03033"/>
    </source>
</evidence>
<dbReference type="EC" id="2.4.1.227" evidence="10"/>
<dbReference type="UniPathway" id="UPA00219"/>
<proteinExistence type="inferred from homology"/>
<keyword evidence="2 10" id="KW-0132">Cell division</keyword>
<keyword evidence="8 10" id="KW-0131">Cell cycle</keyword>
<dbReference type="NCBIfam" id="TIGR01133">
    <property type="entry name" value="murG"/>
    <property type="match status" value="1"/>
</dbReference>
<comment type="caution">
    <text evidence="10">Lacks conserved residue(s) required for the propagation of feature annotation.</text>
</comment>
<evidence type="ECO:0000256" key="2">
    <source>
        <dbReference type="ARBA" id="ARBA00022618"/>
    </source>
</evidence>
<evidence type="ECO:0000256" key="11">
    <source>
        <dbReference type="SAM" id="Phobius"/>
    </source>
</evidence>
<dbReference type="GO" id="GO:0009252">
    <property type="term" value="P:peptidoglycan biosynthetic process"/>
    <property type="evidence" value="ECO:0007669"/>
    <property type="project" value="UniProtKB-UniRule"/>
</dbReference>
<accession>A0A523UV63</accession>
<evidence type="ECO:0000256" key="1">
    <source>
        <dbReference type="ARBA" id="ARBA00022475"/>
    </source>
</evidence>
<feature type="domain" description="Glycosyltransferase family 28 N-terminal" evidence="12">
    <location>
        <begin position="7"/>
        <end position="145"/>
    </location>
</feature>
<evidence type="ECO:0000256" key="9">
    <source>
        <dbReference type="ARBA" id="ARBA00023316"/>
    </source>
</evidence>
<dbReference type="GO" id="GO:0050511">
    <property type="term" value="F:undecaprenyldiphospho-muramoylpentapeptide beta-N-acetylglucosaminyltransferase activity"/>
    <property type="evidence" value="ECO:0007669"/>
    <property type="project" value="UniProtKB-UniRule"/>
</dbReference>
<keyword evidence="4 10" id="KW-0808">Transferase</keyword>
<evidence type="ECO:0000313" key="14">
    <source>
        <dbReference type="EMBL" id="TET46209.1"/>
    </source>
</evidence>
<feature type="transmembrane region" description="Helical" evidence="11">
    <location>
        <begin position="74"/>
        <end position="92"/>
    </location>
</feature>
<evidence type="ECO:0000256" key="8">
    <source>
        <dbReference type="ARBA" id="ARBA00023306"/>
    </source>
</evidence>
<dbReference type="PANTHER" id="PTHR21015:SF22">
    <property type="entry name" value="GLYCOSYLTRANSFERASE"/>
    <property type="match status" value="1"/>
</dbReference>
<feature type="transmembrane region" description="Helical" evidence="11">
    <location>
        <begin position="104"/>
        <end position="124"/>
    </location>
</feature>
<dbReference type="GO" id="GO:0005886">
    <property type="term" value="C:plasma membrane"/>
    <property type="evidence" value="ECO:0007669"/>
    <property type="project" value="UniProtKB-SubCell"/>
</dbReference>
<keyword evidence="11" id="KW-1133">Transmembrane helix</keyword>
<comment type="similarity">
    <text evidence="10">Belongs to the glycosyltransferase 28 family. MurG subfamily.</text>
</comment>
<keyword evidence="9 10" id="KW-0961">Cell wall biogenesis/degradation</keyword>
<dbReference type="GO" id="GO:0005975">
    <property type="term" value="P:carbohydrate metabolic process"/>
    <property type="evidence" value="ECO:0007669"/>
    <property type="project" value="InterPro"/>
</dbReference>
<feature type="binding site" evidence="10">
    <location>
        <begin position="13"/>
        <end position="15"/>
    </location>
    <ligand>
        <name>UDP-N-acetyl-alpha-D-glucosamine</name>
        <dbReference type="ChEBI" id="CHEBI:57705"/>
    </ligand>
</feature>
<feature type="binding site" evidence="10">
    <location>
        <position position="253"/>
    </location>
    <ligand>
        <name>UDP-N-acetyl-alpha-D-glucosamine</name>
        <dbReference type="ChEBI" id="CHEBI:57705"/>
    </ligand>
</feature>